<keyword evidence="1" id="KW-0472">Membrane</keyword>
<dbReference type="EMBL" id="GGEC01084791">
    <property type="protein sequence ID" value="MBX65275.1"/>
    <property type="molecule type" value="Transcribed_RNA"/>
</dbReference>
<protein>
    <submittedName>
        <fullName evidence="2">Uncharacterized protein</fullName>
    </submittedName>
</protein>
<proteinExistence type="predicted"/>
<feature type="transmembrane region" description="Helical" evidence="1">
    <location>
        <begin position="37"/>
        <end position="58"/>
    </location>
</feature>
<accession>A0A2P2QEB5</accession>
<keyword evidence="1" id="KW-1133">Transmembrane helix</keyword>
<evidence type="ECO:0000256" key="1">
    <source>
        <dbReference type="SAM" id="Phobius"/>
    </source>
</evidence>
<evidence type="ECO:0000313" key="2">
    <source>
        <dbReference type="EMBL" id="MBX65275.1"/>
    </source>
</evidence>
<name>A0A2P2QEB5_RHIMU</name>
<dbReference type="AlphaFoldDB" id="A0A2P2QEB5"/>
<sequence>MFCLTNMFFQTLTTSDLSAHWNIESLIFHIGLMDVLFVWYSIFDFLFSLFSVVHFQFYHII</sequence>
<keyword evidence="1" id="KW-0812">Transmembrane</keyword>
<reference evidence="2" key="1">
    <citation type="submission" date="2018-02" db="EMBL/GenBank/DDBJ databases">
        <title>Rhizophora mucronata_Transcriptome.</title>
        <authorList>
            <person name="Meera S.P."/>
            <person name="Sreeshan A."/>
            <person name="Augustine A."/>
        </authorList>
    </citation>
    <scope>NUCLEOTIDE SEQUENCE</scope>
    <source>
        <tissue evidence="2">Leaf</tissue>
    </source>
</reference>
<organism evidence="2">
    <name type="scientific">Rhizophora mucronata</name>
    <name type="common">Asiatic mangrove</name>
    <dbReference type="NCBI Taxonomy" id="61149"/>
    <lineage>
        <taxon>Eukaryota</taxon>
        <taxon>Viridiplantae</taxon>
        <taxon>Streptophyta</taxon>
        <taxon>Embryophyta</taxon>
        <taxon>Tracheophyta</taxon>
        <taxon>Spermatophyta</taxon>
        <taxon>Magnoliopsida</taxon>
        <taxon>eudicotyledons</taxon>
        <taxon>Gunneridae</taxon>
        <taxon>Pentapetalae</taxon>
        <taxon>rosids</taxon>
        <taxon>fabids</taxon>
        <taxon>Malpighiales</taxon>
        <taxon>Rhizophoraceae</taxon>
        <taxon>Rhizophora</taxon>
    </lineage>
</organism>